<keyword evidence="4" id="KW-0808">Transferase</keyword>
<gene>
    <name evidence="4" type="ORF">OT_ostta02g01810</name>
</gene>
<dbReference type="Pfam" id="PF01633">
    <property type="entry name" value="Choline_kinase"/>
    <property type="match status" value="1"/>
</dbReference>
<evidence type="ECO:0000256" key="2">
    <source>
        <dbReference type="ARBA" id="ARBA00038211"/>
    </source>
</evidence>
<dbReference type="EC" id="2.7.1.82" evidence="3"/>
<dbReference type="PANTHER" id="PTHR22603:SF66">
    <property type="entry name" value="ETHANOLAMINE KINASE"/>
    <property type="match status" value="1"/>
</dbReference>
<protein>
    <recommendedName>
        <fullName evidence="3">ethanolamine kinase</fullName>
        <ecNumber evidence="3">2.7.1.82</ecNumber>
    </recommendedName>
</protein>
<proteinExistence type="inferred from homology"/>
<dbReference type="GO" id="GO:0004305">
    <property type="term" value="F:ethanolamine kinase activity"/>
    <property type="evidence" value="ECO:0007669"/>
    <property type="project" value="UniProtKB-EC"/>
</dbReference>
<organism evidence="4 5">
    <name type="scientific">Ostreococcus tauri</name>
    <name type="common">Marine green alga</name>
    <dbReference type="NCBI Taxonomy" id="70448"/>
    <lineage>
        <taxon>Eukaryota</taxon>
        <taxon>Viridiplantae</taxon>
        <taxon>Chlorophyta</taxon>
        <taxon>Mamiellophyceae</taxon>
        <taxon>Mamiellales</taxon>
        <taxon>Bathycoccaceae</taxon>
        <taxon>Ostreococcus</taxon>
    </lineage>
</organism>
<dbReference type="AlphaFoldDB" id="A0A090MDJ8"/>
<dbReference type="Gene3D" id="3.90.1200.10">
    <property type="match status" value="1"/>
</dbReference>
<keyword evidence="5" id="KW-1185">Reference proteome</keyword>
<comment type="similarity">
    <text evidence="2">Belongs to the choline/ethanolamine kinase family.</text>
</comment>
<reference evidence="5" key="1">
    <citation type="journal article" date="2006" name="Proc. Natl. Acad. Sci. U.S.A.">
        <title>Genome analysis of the smallest free-living eukaryote Ostreococcus tauri unveils many unique features.</title>
        <authorList>
            <person name="Derelle E."/>
            <person name="Ferraz C."/>
            <person name="Rombauts S."/>
            <person name="Rouze P."/>
            <person name="Worden A.Z."/>
            <person name="Robbens S."/>
            <person name="Partensky F."/>
            <person name="Degroeve S."/>
            <person name="Echeynie S."/>
            <person name="Cooke R."/>
            <person name="Saeys Y."/>
            <person name="Wuyts J."/>
            <person name="Jabbari K."/>
            <person name="Bowler C."/>
            <person name="Panaud O."/>
            <person name="Piegu B."/>
            <person name="Ball S.G."/>
            <person name="Ral J.-P."/>
            <person name="Bouget F.-Y."/>
            <person name="Piganeau G."/>
            <person name="De Baets B."/>
            <person name="Picard A."/>
            <person name="Delseny M."/>
            <person name="Demaille J."/>
            <person name="Van de Peer Y."/>
            <person name="Moreau H."/>
        </authorList>
    </citation>
    <scope>NUCLEOTIDE SEQUENCE [LARGE SCALE GENOMIC DNA]</scope>
    <source>
        <strain evidence="5">OTTH 0595 / CCAP 157/2 / RCC745</strain>
    </source>
</reference>
<dbReference type="KEGG" id="ota:OT_ostta02g01810"/>
<dbReference type="GO" id="GO:0005737">
    <property type="term" value="C:cytoplasm"/>
    <property type="evidence" value="ECO:0007669"/>
    <property type="project" value="TreeGrafter"/>
</dbReference>
<evidence type="ECO:0000256" key="1">
    <source>
        <dbReference type="ARBA" id="ARBA00037883"/>
    </source>
</evidence>
<dbReference type="InterPro" id="IPR011009">
    <property type="entry name" value="Kinase-like_dom_sf"/>
</dbReference>
<evidence type="ECO:0000256" key="3">
    <source>
        <dbReference type="ARBA" id="ARBA00038874"/>
    </source>
</evidence>
<dbReference type="PANTHER" id="PTHR22603">
    <property type="entry name" value="CHOLINE/ETHANOALAMINE KINASE"/>
    <property type="match status" value="1"/>
</dbReference>
<dbReference type="RefSeq" id="XP_022840731.1">
    <property type="nucleotide sequence ID" value="XM_022985039.1"/>
</dbReference>
<sequence>MLSLISVGPSESKYLIPRVAKNALSPASRFGRFILHPRRICLRFAGESHGLTEADLLVLQRELCLKDIRRISLTQFTEGFCNSVFKITSQDGVYVVKKYSALSKMRTGMQSCVQTHRALAGSGLTPLFVASTEDIIVSQYLEGDVLREESMTNDTFHEPLAALITTLHSLEMADNDALIWSWLHQMTLELQQRKGAISGHISLQELTEEIFRVESIFQKVDIHVCFCHGDLKPSNIIHEQKGSMKLIDIDLAGPNYRGFDSMKLFRTSEKLFYDAALLSFLDSYHRRAELSKFTVSELFYEAQMCEVLTWLEAALFFATLSTMDTETERNAALFHDRWSHYRRTRWKLEYFGNLLQKRT</sequence>
<dbReference type="InParanoid" id="A0A090MDJ8"/>
<dbReference type="STRING" id="70448.A0A090MDJ8"/>
<dbReference type="GO" id="GO:0006646">
    <property type="term" value="P:phosphatidylethanolamine biosynthetic process"/>
    <property type="evidence" value="ECO:0007669"/>
    <property type="project" value="TreeGrafter"/>
</dbReference>
<dbReference type="EMBL" id="CAID01000002">
    <property type="protein sequence ID" value="CEG00996.1"/>
    <property type="molecule type" value="Genomic_DNA"/>
</dbReference>
<reference evidence="4 5" key="2">
    <citation type="journal article" date="2014" name="BMC Genomics">
        <title>An improved genome of the model marine alga Ostreococcus tauri unfolds by assessing Illumina de novo assemblies.</title>
        <authorList>
            <person name="Blanc-Mathieu R."/>
            <person name="Verhelst B."/>
            <person name="Derelle E."/>
            <person name="Rombauts S."/>
            <person name="Bouget F.Y."/>
            <person name="Carre I."/>
            <person name="Chateau A."/>
            <person name="Eyre-Walker A."/>
            <person name="Grimsley N."/>
            <person name="Moreau H."/>
            <person name="Piegu B."/>
            <person name="Rivals E."/>
            <person name="Schackwitz W."/>
            <person name="Van de Peer Y."/>
            <person name="Piganeau G."/>
        </authorList>
    </citation>
    <scope>NUCLEOTIDE SEQUENCE [LARGE SCALE GENOMIC DNA]</scope>
    <source>
        <strain evidence="5">OTTH 0595 / CCAP 157/2 / RCC745</strain>
    </source>
</reference>
<evidence type="ECO:0000313" key="5">
    <source>
        <dbReference type="Proteomes" id="UP000009170"/>
    </source>
</evidence>
<evidence type="ECO:0000313" key="4">
    <source>
        <dbReference type="EMBL" id="CEG00996.1"/>
    </source>
</evidence>
<dbReference type="GeneID" id="9832758"/>
<comment type="caution">
    <text evidence="4">The sequence shown here is derived from an EMBL/GenBank/DDBJ whole genome shotgun (WGS) entry which is preliminary data.</text>
</comment>
<dbReference type="OrthoDB" id="197421at2759"/>
<comment type="pathway">
    <text evidence="1">Phospholipid metabolism; phosphatidylethanolamine biosynthesis; phosphatidylethanolamine from ethanolamine: step 1/3.</text>
</comment>
<dbReference type="Proteomes" id="UP000009170">
    <property type="component" value="Unassembled WGS sequence"/>
</dbReference>
<keyword evidence="4" id="KW-0418">Kinase</keyword>
<accession>A0A090MDJ8</accession>
<name>A0A090MDJ8_OSTTA</name>
<dbReference type="SUPFAM" id="SSF56112">
    <property type="entry name" value="Protein kinase-like (PK-like)"/>
    <property type="match status" value="1"/>
</dbReference>